<keyword evidence="1" id="KW-0472">Membrane</keyword>
<feature type="transmembrane region" description="Helical" evidence="1">
    <location>
        <begin position="61"/>
        <end position="86"/>
    </location>
</feature>
<feature type="transmembrane region" description="Helical" evidence="1">
    <location>
        <begin position="166"/>
        <end position="185"/>
    </location>
</feature>
<accession>A0A1H8N7G4</accession>
<feature type="transmembrane region" description="Helical" evidence="1">
    <location>
        <begin position="6"/>
        <end position="23"/>
    </location>
</feature>
<dbReference type="Proteomes" id="UP000683429">
    <property type="component" value="Chromosome"/>
</dbReference>
<evidence type="ECO:0000313" key="3">
    <source>
        <dbReference type="EMBL" id="SEO25510.1"/>
    </source>
</evidence>
<keyword evidence="5" id="KW-1185">Reference proteome</keyword>
<sequence>MVEFGLYMLLSVIETFALFFLAFKVFKIDLFIKEMIFAASIMSFFSFIIRKDYQLPQVDIVLQYTLIFFFFWFLFRIHVFYAAIMTGMAYQGYSFFQTVYYFLFERLGIMSIHLTFLSEFPTYLLQISTASTAILVGVIIENRRKGFDFIPDKPAGKIKVSLREKILFALNLPSFIIVVFTLFLTQQLMSFYLLLPFCYASILYGYLYLSYKRDRG</sequence>
<reference evidence="3 4" key="1">
    <citation type="submission" date="2016-10" db="EMBL/GenBank/DDBJ databases">
        <authorList>
            <person name="de Groot N.N."/>
        </authorList>
    </citation>
    <scope>NUCLEOTIDE SEQUENCE [LARGE SCALE GENOMIC DNA]</scope>
    <source>
        <strain evidence="3 4">CGMCC 1.10238</strain>
    </source>
</reference>
<name>A0A1H8N7G4_9BACL</name>
<dbReference type="STRING" id="1333845.SAMN04487895_10694"/>
<proteinExistence type="predicted"/>
<evidence type="ECO:0000313" key="5">
    <source>
        <dbReference type="Proteomes" id="UP000683429"/>
    </source>
</evidence>
<gene>
    <name evidence="2" type="ORF">KP014_22920</name>
    <name evidence="3" type="ORF">SAMN04487895_10694</name>
</gene>
<reference evidence="2 5" key="2">
    <citation type="submission" date="2021-06" db="EMBL/GenBank/DDBJ databases">
        <title>Whole genome sequence of Paenibacillus sophorae DSM23020 for comparative genomics.</title>
        <authorList>
            <person name="Kim M.-J."/>
            <person name="Lee G."/>
            <person name="Shin J.-H."/>
        </authorList>
    </citation>
    <scope>NUCLEOTIDE SEQUENCE [LARGE SCALE GENOMIC DNA]</scope>
    <source>
        <strain evidence="2 5">DSM 23020</strain>
    </source>
</reference>
<feature type="transmembrane region" description="Helical" evidence="1">
    <location>
        <begin position="30"/>
        <end position="49"/>
    </location>
</feature>
<keyword evidence="1" id="KW-0812">Transmembrane</keyword>
<organism evidence="3 4">
    <name type="scientific">Paenibacillus sophorae</name>
    <dbReference type="NCBI Taxonomy" id="1333845"/>
    <lineage>
        <taxon>Bacteria</taxon>
        <taxon>Bacillati</taxon>
        <taxon>Bacillota</taxon>
        <taxon>Bacilli</taxon>
        <taxon>Bacillales</taxon>
        <taxon>Paenibacillaceae</taxon>
        <taxon>Paenibacillus</taxon>
    </lineage>
</organism>
<dbReference type="AlphaFoldDB" id="A0A1H8N7G4"/>
<keyword evidence="1" id="KW-1133">Transmembrane helix</keyword>
<dbReference type="Proteomes" id="UP000198809">
    <property type="component" value="Unassembled WGS sequence"/>
</dbReference>
<evidence type="ECO:0000313" key="2">
    <source>
        <dbReference type="EMBL" id="QWU14750.1"/>
    </source>
</evidence>
<protein>
    <submittedName>
        <fullName evidence="3">Uncharacterized protein</fullName>
    </submittedName>
</protein>
<dbReference type="EMBL" id="CP076607">
    <property type="protein sequence ID" value="QWU14750.1"/>
    <property type="molecule type" value="Genomic_DNA"/>
</dbReference>
<feature type="transmembrane region" description="Helical" evidence="1">
    <location>
        <begin position="98"/>
        <end position="117"/>
    </location>
</feature>
<evidence type="ECO:0000256" key="1">
    <source>
        <dbReference type="SAM" id="Phobius"/>
    </source>
</evidence>
<evidence type="ECO:0000313" key="4">
    <source>
        <dbReference type="Proteomes" id="UP000198809"/>
    </source>
</evidence>
<dbReference type="RefSeq" id="WP_036601212.1">
    <property type="nucleotide sequence ID" value="NZ_CP076607.1"/>
</dbReference>
<feature type="transmembrane region" description="Helical" evidence="1">
    <location>
        <begin position="123"/>
        <end position="140"/>
    </location>
</feature>
<feature type="transmembrane region" description="Helical" evidence="1">
    <location>
        <begin position="191"/>
        <end position="209"/>
    </location>
</feature>
<dbReference type="EMBL" id="FODH01000006">
    <property type="protein sequence ID" value="SEO25510.1"/>
    <property type="molecule type" value="Genomic_DNA"/>
</dbReference>